<dbReference type="Gene3D" id="3.40.50.150">
    <property type="entry name" value="Vaccinia Virus protein VP39"/>
    <property type="match status" value="1"/>
</dbReference>
<feature type="binding site" evidence="4">
    <location>
        <position position="85"/>
    </location>
    <ligand>
        <name>S-adenosyl-L-methionine</name>
        <dbReference type="ChEBI" id="CHEBI:59789"/>
    </ligand>
</feature>
<dbReference type="PROSITE" id="PS51682">
    <property type="entry name" value="SAM_OMT_I"/>
    <property type="match status" value="1"/>
</dbReference>
<feature type="binding site" evidence="4">
    <location>
        <position position="68"/>
    </location>
    <ligand>
        <name>S-adenosyl-L-methionine</name>
        <dbReference type="ChEBI" id="CHEBI:59789"/>
    </ligand>
</feature>
<dbReference type="RefSeq" id="WP_307339696.1">
    <property type="nucleotide sequence ID" value="NZ_JAUSUQ010000008.1"/>
</dbReference>
<organism evidence="5 6">
    <name type="scientific">Caldalkalibacillus uzonensis</name>
    <dbReference type="NCBI Taxonomy" id="353224"/>
    <lineage>
        <taxon>Bacteria</taxon>
        <taxon>Bacillati</taxon>
        <taxon>Bacillota</taxon>
        <taxon>Bacilli</taxon>
        <taxon>Bacillales</taxon>
        <taxon>Bacillaceae</taxon>
        <taxon>Caldalkalibacillus</taxon>
    </lineage>
</organism>
<dbReference type="PANTHER" id="PTHR10509:SF14">
    <property type="entry name" value="CAFFEOYL-COA O-METHYLTRANSFERASE 3-RELATED"/>
    <property type="match status" value="1"/>
</dbReference>
<dbReference type="InterPro" id="IPR050362">
    <property type="entry name" value="Cation-dep_OMT"/>
</dbReference>
<dbReference type="PANTHER" id="PTHR10509">
    <property type="entry name" value="O-METHYLTRANSFERASE-RELATED"/>
    <property type="match status" value="1"/>
</dbReference>
<feature type="binding site" evidence="4">
    <location>
        <position position="158"/>
    </location>
    <ligand>
        <name>Mg(2+)</name>
        <dbReference type="ChEBI" id="CHEBI:18420"/>
    </ligand>
</feature>
<keyword evidence="1 4" id="KW-0489">Methyltransferase</keyword>
<proteinExistence type="inferred from homology"/>
<dbReference type="GO" id="GO:0032259">
    <property type="term" value="P:methylation"/>
    <property type="evidence" value="ECO:0007669"/>
    <property type="project" value="UniProtKB-KW"/>
</dbReference>
<comment type="caution">
    <text evidence="5">The sequence shown here is derived from an EMBL/GenBank/DDBJ whole genome shotgun (WGS) entry which is preliminary data.</text>
</comment>
<keyword evidence="4" id="KW-0460">Magnesium</keyword>
<reference evidence="5 6" key="1">
    <citation type="submission" date="2023-07" db="EMBL/GenBank/DDBJ databases">
        <title>Genomic Encyclopedia of Type Strains, Phase IV (KMG-IV): sequencing the most valuable type-strain genomes for metagenomic binning, comparative biology and taxonomic classification.</title>
        <authorList>
            <person name="Goeker M."/>
        </authorList>
    </citation>
    <scope>NUCLEOTIDE SEQUENCE [LARGE SCALE GENOMIC DNA]</scope>
    <source>
        <strain evidence="5 6">DSM 17740</strain>
    </source>
</reference>
<feature type="binding site" evidence="4">
    <location>
        <position position="37"/>
    </location>
    <ligand>
        <name>S-adenosyl-L-methionine</name>
        <dbReference type="ChEBI" id="CHEBI:59789"/>
    </ligand>
</feature>
<feature type="binding site" evidence="4">
    <location>
        <begin position="113"/>
        <end position="114"/>
    </location>
    <ligand>
        <name>S-adenosyl-L-methionine</name>
        <dbReference type="ChEBI" id="CHEBI:59789"/>
    </ligand>
</feature>
<dbReference type="InterPro" id="IPR002935">
    <property type="entry name" value="SAM_O-MeTrfase"/>
</dbReference>
<dbReference type="InterPro" id="IPR029063">
    <property type="entry name" value="SAM-dependent_MTases_sf"/>
</dbReference>
<feature type="binding site" evidence="4">
    <location>
        <position position="131"/>
    </location>
    <ligand>
        <name>S-adenosyl-L-methionine</name>
        <dbReference type="ChEBI" id="CHEBI:59789"/>
    </ligand>
</feature>
<comment type="catalytic activity">
    <reaction evidence="4">
        <text>5-hydroxyuridine(34) in tRNA + S-adenosyl-L-methionine = 5-methoxyuridine(34) in tRNA + S-adenosyl-L-homocysteine + H(+)</text>
        <dbReference type="Rhea" id="RHEA:60524"/>
        <dbReference type="Rhea" id="RHEA-COMP:13381"/>
        <dbReference type="Rhea" id="RHEA-COMP:15591"/>
        <dbReference type="ChEBI" id="CHEBI:15378"/>
        <dbReference type="ChEBI" id="CHEBI:57856"/>
        <dbReference type="ChEBI" id="CHEBI:59789"/>
        <dbReference type="ChEBI" id="CHEBI:136877"/>
        <dbReference type="ChEBI" id="CHEBI:143860"/>
    </reaction>
</comment>
<dbReference type="Proteomes" id="UP001232445">
    <property type="component" value="Unassembled WGS sequence"/>
</dbReference>
<evidence type="ECO:0000313" key="5">
    <source>
        <dbReference type="EMBL" id="MDQ0339554.1"/>
    </source>
</evidence>
<evidence type="ECO:0000256" key="2">
    <source>
        <dbReference type="ARBA" id="ARBA00022679"/>
    </source>
</evidence>
<dbReference type="EMBL" id="JAUSUQ010000008">
    <property type="protein sequence ID" value="MDQ0339554.1"/>
    <property type="molecule type" value="Genomic_DNA"/>
</dbReference>
<evidence type="ECO:0000256" key="1">
    <source>
        <dbReference type="ARBA" id="ARBA00022603"/>
    </source>
</evidence>
<dbReference type="CDD" id="cd02440">
    <property type="entry name" value="AdoMet_MTases"/>
    <property type="match status" value="1"/>
</dbReference>
<gene>
    <name evidence="4" type="primary">trmR</name>
    <name evidence="5" type="ORF">J2S00_002342</name>
</gene>
<dbReference type="EC" id="2.1.1.-" evidence="4"/>
<keyword evidence="2 4" id="KW-0808">Transferase</keyword>
<dbReference type="GO" id="GO:0042409">
    <property type="term" value="F:caffeoyl-CoA O-methyltransferase activity"/>
    <property type="evidence" value="ECO:0007669"/>
    <property type="project" value="UniProtKB-EC"/>
</dbReference>
<evidence type="ECO:0000256" key="4">
    <source>
        <dbReference type="HAMAP-Rule" id="MF_02217"/>
    </source>
</evidence>
<comment type="similarity">
    <text evidence="4">Belongs to the class I-like SAM-binding methyltransferase superfamily. Cation-dependent O-methyltransferase family.</text>
</comment>
<keyword evidence="4" id="KW-0819">tRNA processing</keyword>
<comment type="subunit">
    <text evidence="4">Homodimer.</text>
</comment>
<accession>A0ABU0CT81</accession>
<dbReference type="Pfam" id="PF01596">
    <property type="entry name" value="Methyltransf_3"/>
    <property type="match status" value="1"/>
</dbReference>
<dbReference type="InterPro" id="IPR043675">
    <property type="entry name" value="TrmR_methyltr"/>
</dbReference>
<dbReference type="SUPFAM" id="SSF53335">
    <property type="entry name" value="S-adenosyl-L-methionine-dependent methyltransferases"/>
    <property type="match status" value="1"/>
</dbReference>
<keyword evidence="3 4" id="KW-0949">S-adenosyl-L-methionine</keyword>
<protein>
    <recommendedName>
        <fullName evidence="4">tRNA 5-hydroxyuridine methyltransferase</fullName>
        <ecNumber evidence="4">2.1.1.-</ecNumber>
    </recommendedName>
    <alternativeName>
        <fullName evidence="4">ho5U methyltransferase</fullName>
    </alternativeName>
</protein>
<evidence type="ECO:0000256" key="3">
    <source>
        <dbReference type="ARBA" id="ARBA00022691"/>
    </source>
</evidence>
<dbReference type="HAMAP" id="MF_02217">
    <property type="entry name" value="TrmR_methyltr"/>
    <property type="match status" value="1"/>
</dbReference>
<sequence>MVIDANLKAYLQQLTPLDDPLLAEMEAVAQEKGIPIIERPSIKLIRVLLHTKSTVRRILEIGTAIGYSAIWLAQSAPDAHVDTIEKDKQRVVQARSYIERAGLAQRISVHHADAKTYAQQLQHRYDCIFIDAAKGQYRLLFEQYATRLNDGGLIISDNVFFRGDVAAEQIQNKRFRSLVNKLKAYNQWLAEHPRFETSFVPIGDGLAISKLKAESPEN</sequence>
<name>A0ABU0CT81_9BACI</name>
<feature type="binding site" evidence="4">
    <location>
        <position position="157"/>
    </location>
    <ligand>
        <name>Mg(2+)</name>
        <dbReference type="ChEBI" id="CHEBI:18420"/>
    </ligand>
</feature>
<feature type="binding site" evidence="4">
    <location>
        <position position="131"/>
    </location>
    <ligand>
        <name>Mg(2+)</name>
        <dbReference type="ChEBI" id="CHEBI:18420"/>
    </ligand>
</feature>
<evidence type="ECO:0000313" key="6">
    <source>
        <dbReference type="Proteomes" id="UP001232445"/>
    </source>
</evidence>
<keyword evidence="4" id="KW-0479">Metal-binding</keyword>
<comment type="function">
    <text evidence="4">Catalyzes the methylation of 5-hydroxyuridine (ho5U) to form 5-methoxyuridine (mo5U) at position 34 in tRNAs.</text>
</comment>
<keyword evidence="6" id="KW-1185">Reference proteome</keyword>